<dbReference type="EMBL" id="AZHE01000012">
    <property type="protein sequence ID" value="KHN97122.1"/>
    <property type="molecule type" value="Genomic_DNA"/>
</dbReference>
<comment type="caution">
    <text evidence="2">The sequence shown here is derived from an EMBL/GenBank/DDBJ whole genome shotgun (WGS) entry which is preliminary data.</text>
</comment>
<accession>A0A0B2WUF9</accession>
<dbReference type="AlphaFoldDB" id="A0A0B2WUF9"/>
<sequence length="195" mass="21324">MTNTGFIRPPPEHLVQDDLTLRRWQLSDARPLYAAASNSAAELARWMPWAADGYTLAKARQFLDSTTRAWQKGEAYDFAVIVDGRISGSFGLMAPATKAPGTLEIGYWLADEATGRGFATRAASLLATTAFDMGAGHVQIRHHQLNHRSAAIPRRLGFRSLGLQSLAAGERGGEGVSWLWQKDVDDEPRACVDTI</sequence>
<dbReference type="GO" id="GO:0008999">
    <property type="term" value="F:protein-N-terminal-alanine acetyltransferase activity"/>
    <property type="evidence" value="ECO:0007669"/>
    <property type="project" value="TreeGrafter"/>
</dbReference>
<dbReference type="RefSeq" id="XP_040678188.1">
    <property type="nucleotide sequence ID" value="XM_040824029.1"/>
</dbReference>
<keyword evidence="3" id="KW-1185">Reference proteome</keyword>
<dbReference type="GeneID" id="63739686"/>
<dbReference type="GO" id="GO:0005737">
    <property type="term" value="C:cytoplasm"/>
    <property type="evidence" value="ECO:0007669"/>
    <property type="project" value="TreeGrafter"/>
</dbReference>
<dbReference type="Gene3D" id="3.40.630.30">
    <property type="match status" value="1"/>
</dbReference>
<dbReference type="PANTHER" id="PTHR43441">
    <property type="entry name" value="RIBOSOMAL-PROTEIN-SERINE ACETYLTRANSFERASE"/>
    <property type="match status" value="1"/>
</dbReference>
<reference evidence="2 3" key="1">
    <citation type="journal article" date="2014" name="Proc. Natl. Acad. Sci. U.S.A.">
        <title>Trajectory and genomic determinants of fungal-pathogen speciation and host adaptation.</title>
        <authorList>
            <person name="Hu X."/>
            <person name="Xiao G."/>
            <person name="Zheng P."/>
            <person name="Shang Y."/>
            <person name="Su Y."/>
            <person name="Zhang X."/>
            <person name="Liu X."/>
            <person name="Zhan S."/>
            <person name="St Leger R.J."/>
            <person name="Wang C."/>
        </authorList>
    </citation>
    <scope>NUCLEOTIDE SEQUENCE [LARGE SCALE GENOMIC DNA]</scope>
    <source>
        <strain evidence="2 3">ARSEF 1941</strain>
    </source>
</reference>
<dbReference type="InterPro" id="IPR051908">
    <property type="entry name" value="Ribosomal_N-acetyltransferase"/>
</dbReference>
<dbReference type="InterPro" id="IPR000182">
    <property type="entry name" value="GNAT_dom"/>
</dbReference>
<organism evidence="2 3">
    <name type="scientific">Metarhizium album (strain ARSEF 1941)</name>
    <dbReference type="NCBI Taxonomy" id="1081103"/>
    <lineage>
        <taxon>Eukaryota</taxon>
        <taxon>Fungi</taxon>
        <taxon>Dikarya</taxon>
        <taxon>Ascomycota</taxon>
        <taxon>Pezizomycotina</taxon>
        <taxon>Sordariomycetes</taxon>
        <taxon>Hypocreomycetidae</taxon>
        <taxon>Hypocreales</taxon>
        <taxon>Clavicipitaceae</taxon>
        <taxon>Metarhizium</taxon>
    </lineage>
</organism>
<protein>
    <submittedName>
        <fullName evidence="2">Acetyltransferase</fullName>
    </submittedName>
</protein>
<dbReference type="SUPFAM" id="SSF55729">
    <property type="entry name" value="Acyl-CoA N-acyltransferases (Nat)"/>
    <property type="match status" value="1"/>
</dbReference>
<dbReference type="GO" id="GO:1990189">
    <property type="term" value="F:protein N-terminal-serine acetyltransferase activity"/>
    <property type="evidence" value="ECO:0007669"/>
    <property type="project" value="TreeGrafter"/>
</dbReference>
<dbReference type="STRING" id="1081103.A0A0B2WUF9"/>
<dbReference type="Proteomes" id="UP000030816">
    <property type="component" value="Unassembled WGS sequence"/>
</dbReference>
<evidence type="ECO:0000313" key="3">
    <source>
        <dbReference type="Proteomes" id="UP000030816"/>
    </source>
</evidence>
<evidence type="ECO:0000259" key="1">
    <source>
        <dbReference type="PROSITE" id="PS51186"/>
    </source>
</evidence>
<gene>
    <name evidence="2" type="ORF">MAM_05231</name>
</gene>
<dbReference type="HOGENOM" id="CLU_013985_3_0_1"/>
<feature type="domain" description="N-acetyltransferase" evidence="1">
    <location>
        <begin position="30"/>
        <end position="185"/>
    </location>
</feature>
<proteinExistence type="predicted"/>
<dbReference type="InterPro" id="IPR016181">
    <property type="entry name" value="Acyl_CoA_acyltransferase"/>
</dbReference>
<keyword evidence="2" id="KW-0808">Transferase</keyword>
<evidence type="ECO:0000313" key="2">
    <source>
        <dbReference type="EMBL" id="KHN97122.1"/>
    </source>
</evidence>
<dbReference type="Pfam" id="PF13302">
    <property type="entry name" value="Acetyltransf_3"/>
    <property type="match status" value="1"/>
</dbReference>
<name>A0A0B2WUF9_METAS</name>
<dbReference type="OrthoDB" id="630895at2759"/>
<dbReference type="PANTHER" id="PTHR43441:SF2">
    <property type="entry name" value="FAMILY ACETYLTRANSFERASE, PUTATIVE (AFU_ORTHOLOGUE AFUA_7G00850)-RELATED"/>
    <property type="match status" value="1"/>
</dbReference>
<dbReference type="PROSITE" id="PS51186">
    <property type="entry name" value="GNAT"/>
    <property type="match status" value="1"/>
</dbReference>